<comment type="similarity">
    <text evidence="6">Belongs to the ABC-4 integral membrane protein family.</text>
</comment>
<dbReference type="InterPro" id="IPR050250">
    <property type="entry name" value="Macrolide_Exporter_MacB"/>
</dbReference>
<feature type="transmembrane region" description="Helical" evidence="7">
    <location>
        <begin position="770"/>
        <end position="795"/>
    </location>
</feature>
<dbReference type="EMBL" id="FQZB01000008">
    <property type="protein sequence ID" value="SHJ41470.1"/>
    <property type="molecule type" value="Genomic_DNA"/>
</dbReference>
<dbReference type="PANTHER" id="PTHR30572:SF4">
    <property type="entry name" value="ABC TRANSPORTER PERMEASE YTRF"/>
    <property type="match status" value="1"/>
</dbReference>
<organism evidence="10 11">
    <name type="scientific">Clostridium cavendishii DSM 21758</name>
    <dbReference type="NCBI Taxonomy" id="1121302"/>
    <lineage>
        <taxon>Bacteria</taxon>
        <taxon>Bacillati</taxon>
        <taxon>Bacillota</taxon>
        <taxon>Clostridia</taxon>
        <taxon>Eubacteriales</taxon>
        <taxon>Clostridiaceae</taxon>
        <taxon>Clostridium</taxon>
    </lineage>
</organism>
<evidence type="ECO:0000313" key="11">
    <source>
        <dbReference type="Proteomes" id="UP000184310"/>
    </source>
</evidence>
<sequence>MISSYKTLSSRYLKKNKKRTILTMIGIILSVALISCIGMFISTIRHSMIEDTKNIYGDYHVAIVNARKYNIDNIKDKSMIDSYGLLDKPEEGVPFIKDKEIKVIKSDNESFKILMSKLLEGNFPTKDDEIAIEKWVLKFLEKPVKIGDEISVTDKDNTTKKYRLSGILENRRDAQVSGCANAYTYISNPSEKSKILIKLKDSADIKKFIKDARDSYGKENIQTNNHLLVLTGGLDKDDINNAISIVAGIIIGIVVIATIFVIYNAFNISIADRMTQFGLLRAIGTTKKQMRSLVFREASVMSIISVPIGLVCGALALYIVAFIFSKMPGTDGFNRLQVIIEPKVIIISTVVSLATIYISAFLPARAAGKISPLLAISNSTLINKEKGKKGKKWLSKVFKIHKVMAIKNVKRSKKRFYLSTISMAISVILFVTFSSFMDFTKNFRGADNEDTKVNFEIYGEKGINENVIKEVNNIDEVSKVYTAYTPIIKSKALVKDSDIPEIVKNTNKKFENAKLNNEDKKLVDLDIDFYNKDKMSASKAYVKQGSIDNLGENEVIIIRDTFFIDKKGKVINSPISKLGVGDEIVVDSSSINIPKVGNPENANKNIEGEKKVNKKDNFKDSDVIKLKVKAIMDVTPFENFLGFDDMKVISRLEDKDKILKANKDNKDDIYVDKLSIILKDKTSESTVDTKLKAIEEQNSGIRYTNKIAESKNRESANLQMQILLMGFITVISLISSVNIVNTVSTNIILRRRELAGLKAIGMTDKEVKNMITLEGMLFGVYGGVIGSIIGTILSYLLYKAMTVMIGFSYTFPIKYIIISLVAVMLIGYISALIPLGRLKKDSIIDAIREN</sequence>
<keyword evidence="4 7" id="KW-1133">Transmembrane helix</keyword>
<dbReference type="OrthoDB" id="9793166at2"/>
<gene>
    <name evidence="10" type="ORF">SAMN02745163_01908</name>
</gene>
<keyword evidence="2" id="KW-1003">Cell membrane</keyword>
<evidence type="ECO:0000259" key="9">
    <source>
        <dbReference type="Pfam" id="PF12704"/>
    </source>
</evidence>
<evidence type="ECO:0000256" key="7">
    <source>
        <dbReference type="SAM" id="Phobius"/>
    </source>
</evidence>
<evidence type="ECO:0000256" key="2">
    <source>
        <dbReference type="ARBA" id="ARBA00022475"/>
    </source>
</evidence>
<feature type="transmembrane region" description="Helical" evidence="7">
    <location>
        <begin position="242"/>
        <end position="266"/>
    </location>
</feature>
<evidence type="ECO:0000313" key="10">
    <source>
        <dbReference type="EMBL" id="SHJ41470.1"/>
    </source>
</evidence>
<proteinExistence type="inferred from homology"/>
<dbReference type="InterPro" id="IPR003838">
    <property type="entry name" value="ABC3_permease_C"/>
</dbReference>
<feature type="transmembrane region" description="Helical" evidence="7">
    <location>
        <begin position="416"/>
        <end position="437"/>
    </location>
</feature>
<feature type="transmembrane region" description="Helical" evidence="7">
    <location>
        <begin position="298"/>
        <end position="324"/>
    </location>
</feature>
<dbReference type="PANTHER" id="PTHR30572">
    <property type="entry name" value="MEMBRANE COMPONENT OF TRANSPORTER-RELATED"/>
    <property type="match status" value="1"/>
</dbReference>
<accession>A0A1M6J425</accession>
<keyword evidence="5 7" id="KW-0472">Membrane</keyword>
<dbReference type="GO" id="GO:0005886">
    <property type="term" value="C:plasma membrane"/>
    <property type="evidence" value="ECO:0007669"/>
    <property type="project" value="UniProtKB-SubCell"/>
</dbReference>
<feature type="transmembrane region" description="Helical" evidence="7">
    <location>
        <begin position="722"/>
        <end position="749"/>
    </location>
</feature>
<evidence type="ECO:0000256" key="1">
    <source>
        <dbReference type="ARBA" id="ARBA00004651"/>
    </source>
</evidence>
<keyword evidence="3 7" id="KW-0812">Transmembrane</keyword>
<feature type="domain" description="ABC3 transporter permease C-terminal" evidence="8">
    <location>
        <begin position="249"/>
        <end position="372"/>
    </location>
</feature>
<dbReference type="Proteomes" id="UP000184310">
    <property type="component" value="Unassembled WGS sequence"/>
</dbReference>
<dbReference type="GO" id="GO:0022857">
    <property type="term" value="F:transmembrane transporter activity"/>
    <property type="evidence" value="ECO:0007669"/>
    <property type="project" value="TreeGrafter"/>
</dbReference>
<feature type="transmembrane region" description="Helical" evidence="7">
    <location>
        <begin position="815"/>
        <end position="835"/>
    </location>
</feature>
<protein>
    <submittedName>
        <fullName evidence="10">Putative ABC transport system permease protein</fullName>
    </submittedName>
</protein>
<reference evidence="10 11" key="1">
    <citation type="submission" date="2016-11" db="EMBL/GenBank/DDBJ databases">
        <authorList>
            <person name="Jaros S."/>
            <person name="Januszkiewicz K."/>
            <person name="Wedrychowicz H."/>
        </authorList>
    </citation>
    <scope>NUCLEOTIDE SEQUENCE [LARGE SCALE GENOMIC DNA]</scope>
    <source>
        <strain evidence="10 11">DSM 21758</strain>
    </source>
</reference>
<feature type="domain" description="MacB-like periplasmic core" evidence="9">
    <location>
        <begin position="20"/>
        <end position="213"/>
    </location>
</feature>
<evidence type="ECO:0000256" key="3">
    <source>
        <dbReference type="ARBA" id="ARBA00022692"/>
    </source>
</evidence>
<feature type="transmembrane region" description="Helical" evidence="7">
    <location>
        <begin position="344"/>
        <end position="364"/>
    </location>
</feature>
<comment type="subcellular location">
    <subcellularLocation>
        <location evidence="1">Cell membrane</location>
        <topology evidence="1">Multi-pass membrane protein</topology>
    </subcellularLocation>
</comment>
<feature type="domain" description="ABC3 transporter permease C-terminal" evidence="8">
    <location>
        <begin position="726"/>
        <end position="842"/>
    </location>
</feature>
<evidence type="ECO:0000259" key="8">
    <source>
        <dbReference type="Pfam" id="PF02687"/>
    </source>
</evidence>
<evidence type="ECO:0000256" key="5">
    <source>
        <dbReference type="ARBA" id="ARBA00023136"/>
    </source>
</evidence>
<dbReference type="STRING" id="1121302.SAMN02745163_01908"/>
<name>A0A1M6J425_9CLOT</name>
<dbReference type="InterPro" id="IPR025857">
    <property type="entry name" value="MacB_PCD"/>
</dbReference>
<evidence type="ECO:0000256" key="6">
    <source>
        <dbReference type="ARBA" id="ARBA00038076"/>
    </source>
</evidence>
<dbReference type="Pfam" id="PF12704">
    <property type="entry name" value="MacB_PCD"/>
    <property type="match status" value="1"/>
</dbReference>
<dbReference type="AlphaFoldDB" id="A0A1M6J425"/>
<feature type="transmembrane region" description="Helical" evidence="7">
    <location>
        <begin position="21"/>
        <end position="41"/>
    </location>
</feature>
<keyword evidence="11" id="KW-1185">Reference proteome</keyword>
<evidence type="ECO:0000256" key="4">
    <source>
        <dbReference type="ARBA" id="ARBA00022989"/>
    </source>
</evidence>
<dbReference type="RefSeq" id="WP_072986445.1">
    <property type="nucleotide sequence ID" value="NZ_FQZB01000008.1"/>
</dbReference>
<dbReference type="Pfam" id="PF02687">
    <property type="entry name" value="FtsX"/>
    <property type="match status" value="2"/>
</dbReference>